<feature type="region of interest" description="Disordered" evidence="1">
    <location>
        <begin position="520"/>
        <end position="569"/>
    </location>
</feature>
<dbReference type="Proteomes" id="UP000735302">
    <property type="component" value="Unassembled WGS sequence"/>
</dbReference>
<proteinExistence type="predicted"/>
<accession>A0AAV4AGF2</accession>
<feature type="region of interest" description="Disordered" evidence="1">
    <location>
        <begin position="1"/>
        <end position="137"/>
    </location>
</feature>
<gene>
    <name evidence="2" type="ORF">PoB_003234000</name>
</gene>
<organism evidence="2 3">
    <name type="scientific">Plakobranchus ocellatus</name>
    <dbReference type="NCBI Taxonomy" id="259542"/>
    <lineage>
        <taxon>Eukaryota</taxon>
        <taxon>Metazoa</taxon>
        <taxon>Spiralia</taxon>
        <taxon>Lophotrochozoa</taxon>
        <taxon>Mollusca</taxon>
        <taxon>Gastropoda</taxon>
        <taxon>Heterobranchia</taxon>
        <taxon>Euthyneura</taxon>
        <taxon>Panpulmonata</taxon>
        <taxon>Sacoglossa</taxon>
        <taxon>Placobranchoidea</taxon>
        <taxon>Plakobranchidae</taxon>
        <taxon>Plakobranchus</taxon>
    </lineage>
</organism>
<evidence type="ECO:0000313" key="3">
    <source>
        <dbReference type="Proteomes" id="UP000735302"/>
    </source>
</evidence>
<feature type="compositionally biased region" description="Basic and acidic residues" evidence="1">
    <location>
        <begin position="7"/>
        <end position="55"/>
    </location>
</feature>
<dbReference type="EMBL" id="BLXT01003753">
    <property type="protein sequence ID" value="GFO05835.1"/>
    <property type="molecule type" value="Genomic_DNA"/>
</dbReference>
<feature type="compositionally biased region" description="Basic and acidic residues" evidence="1">
    <location>
        <begin position="68"/>
        <end position="83"/>
    </location>
</feature>
<protein>
    <submittedName>
        <fullName evidence="2">Uncharacterized protein</fullName>
    </submittedName>
</protein>
<keyword evidence="3" id="KW-1185">Reference proteome</keyword>
<evidence type="ECO:0000256" key="1">
    <source>
        <dbReference type="SAM" id="MobiDB-lite"/>
    </source>
</evidence>
<feature type="compositionally biased region" description="Basic and acidic residues" evidence="1">
    <location>
        <begin position="549"/>
        <end position="569"/>
    </location>
</feature>
<dbReference type="AlphaFoldDB" id="A0AAV4AGF2"/>
<feature type="compositionally biased region" description="Basic and acidic residues" evidence="1">
    <location>
        <begin position="112"/>
        <end position="137"/>
    </location>
</feature>
<name>A0AAV4AGF2_9GAST</name>
<feature type="compositionally biased region" description="Low complexity" evidence="1">
    <location>
        <begin position="533"/>
        <end position="548"/>
    </location>
</feature>
<evidence type="ECO:0000313" key="2">
    <source>
        <dbReference type="EMBL" id="GFO05835.1"/>
    </source>
</evidence>
<feature type="compositionally biased region" description="Basic and acidic residues" evidence="1">
    <location>
        <begin position="325"/>
        <end position="342"/>
    </location>
</feature>
<reference evidence="2 3" key="1">
    <citation type="journal article" date="2021" name="Elife">
        <title>Chloroplast acquisition without the gene transfer in kleptoplastic sea slugs, Plakobranchus ocellatus.</title>
        <authorList>
            <person name="Maeda T."/>
            <person name="Takahashi S."/>
            <person name="Yoshida T."/>
            <person name="Shimamura S."/>
            <person name="Takaki Y."/>
            <person name="Nagai Y."/>
            <person name="Toyoda A."/>
            <person name="Suzuki Y."/>
            <person name="Arimoto A."/>
            <person name="Ishii H."/>
            <person name="Satoh N."/>
            <person name="Nishiyama T."/>
            <person name="Hasebe M."/>
            <person name="Maruyama T."/>
            <person name="Minagawa J."/>
            <person name="Obokata J."/>
            <person name="Shigenobu S."/>
        </authorList>
    </citation>
    <scope>NUCLEOTIDE SEQUENCE [LARGE SCALE GENOMIC DNA]</scope>
</reference>
<sequence>MASESDQDIRLYNTRDEIAREDYPNINTPRKESKPYPGKKRDNGHYGHSETDTRHLISKGAIYDEDSDGRRESEDSEYRDRRYPNGGTVMNYNGDSDRNGYASDGGPSRTIDVVRRDRGRGRDRDRDRDTGRDKSREMVRAAAVYERSYLKLKEEKTPSVRKRHYDHMHIEDALQDKVATQLRENGVAETRVPVLSAKIAQAVRDDVIDASQGTSPQASQQLREAIHNHLDPILYNKKNVTDLGVNQKASDAPHLANIVLLRLGQVHEETESCKQSVEGLLKTSRRGHTPREDSDRSMLLQIKDGIEQQKTENDILQEKLKKALREHNDVEDDKERQQREAEELSAENWQLARDLKEAESDRESLIAKVKEQQIDYDRLDRAYMELKAENFKMKKQLEDGDTNNHSLSTELARLNADKARLQVLLDQKEKEILHLRDPDKEMVHNLRILQDEVTLLRTQTRRLNEEKGLLRSRCQRMESSLDDSHKARNKLTVERDGLVKENQNLRQRYRRVALATPQTRALPDIMAGKNGPTLSRTTSRATSRAYRSSQEEKERRMSPARENEESQQQ</sequence>
<comment type="caution">
    <text evidence="2">The sequence shown here is derived from an EMBL/GenBank/DDBJ whole genome shotgun (WGS) entry which is preliminary data.</text>
</comment>
<feature type="region of interest" description="Disordered" evidence="1">
    <location>
        <begin position="325"/>
        <end position="346"/>
    </location>
</feature>